<keyword evidence="3" id="KW-1185">Reference proteome</keyword>
<organism evidence="2 3">
    <name type="scientific">Gracilariopsis chorda</name>
    <dbReference type="NCBI Taxonomy" id="448386"/>
    <lineage>
        <taxon>Eukaryota</taxon>
        <taxon>Rhodophyta</taxon>
        <taxon>Florideophyceae</taxon>
        <taxon>Rhodymeniophycidae</taxon>
        <taxon>Gracilariales</taxon>
        <taxon>Gracilariaceae</taxon>
        <taxon>Gracilariopsis</taxon>
    </lineage>
</organism>
<sequence>MDKERGAFDHSLIKASEIAGPGSMVSWFWVDEERDSALYLDTVVVVVDCVNLQRFIGDEGMRIVAGKQIAIADAVLLTKWTCCKMKQRGMKETVKK</sequence>
<evidence type="ECO:0000313" key="3">
    <source>
        <dbReference type="Proteomes" id="UP000247409"/>
    </source>
</evidence>
<dbReference type="InterPro" id="IPR051316">
    <property type="entry name" value="Zinc-reg_GTPase_activator"/>
</dbReference>
<reference evidence="2 3" key="1">
    <citation type="journal article" date="2018" name="Mol. Biol. Evol.">
        <title>Analysis of the draft genome of the red seaweed Gracilariopsis chorda provides insights into genome size evolution in Rhodophyta.</title>
        <authorList>
            <person name="Lee J."/>
            <person name="Yang E.C."/>
            <person name="Graf L."/>
            <person name="Yang J.H."/>
            <person name="Qiu H."/>
            <person name="Zel Zion U."/>
            <person name="Chan C.X."/>
            <person name="Stephens T.G."/>
            <person name="Weber A.P.M."/>
            <person name="Boo G.H."/>
            <person name="Boo S.M."/>
            <person name="Kim K.M."/>
            <person name="Shin Y."/>
            <person name="Jung M."/>
            <person name="Lee S.J."/>
            <person name="Yim H.S."/>
            <person name="Lee J.H."/>
            <person name="Bhattacharya D."/>
            <person name="Yoon H.S."/>
        </authorList>
    </citation>
    <scope>NUCLEOTIDE SEQUENCE [LARGE SCALE GENOMIC DNA]</scope>
    <source>
        <strain evidence="2 3">SKKU-2015</strain>
        <tissue evidence="2">Whole body</tissue>
    </source>
</reference>
<dbReference type="GO" id="GO:0005737">
    <property type="term" value="C:cytoplasm"/>
    <property type="evidence" value="ECO:0007669"/>
    <property type="project" value="TreeGrafter"/>
</dbReference>
<dbReference type="PANTHER" id="PTHR13748:SF31">
    <property type="entry name" value="ZINC-REGULATED GTPASE METALLOPROTEIN ACTIVATOR 1A-RELATED"/>
    <property type="match status" value="1"/>
</dbReference>
<dbReference type="EMBL" id="NBIV01000076">
    <property type="protein sequence ID" value="PXF44965.1"/>
    <property type="molecule type" value="Genomic_DNA"/>
</dbReference>
<evidence type="ECO:0000313" key="2">
    <source>
        <dbReference type="EMBL" id="PXF44965.1"/>
    </source>
</evidence>
<evidence type="ECO:0000259" key="1">
    <source>
        <dbReference type="Pfam" id="PF02492"/>
    </source>
</evidence>
<feature type="domain" description="CobW/HypB/UreG nucleotide-binding" evidence="1">
    <location>
        <begin position="4"/>
        <end position="93"/>
    </location>
</feature>
<gene>
    <name evidence="2" type="ORF">BWQ96_05265</name>
</gene>
<dbReference type="Pfam" id="PF02492">
    <property type="entry name" value="cobW"/>
    <property type="match status" value="1"/>
</dbReference>
<protein>
    <submittedName>
        <fullName evidence="2">COBW domain-containing protein 2</fullName>
    </submittedName>
</protein>
<accession>A0A2V3IS63</accession>
<dbReference type="Proteomes" id="UP000247409">
    <property type="component" value="Unassembled WGS sequence"/>
</dbReference>
<proteinExistence type="predicted"/>
<name>A0A2V3IS63_9FLOR</name>
<dbReference type="AlphaFoldDB" id="A0A2V3IS63"/>
<dbReference type="STRING" id="448386.A0A2V3IS63"/>
<comment type="caution">
    <text evidence="2">The sequence shown here is derived from an EMBL/GenBank/DDBJ whole genome shotgun (WGS) entry which is preliminary data.</text>
</comment>
<dbReference type="Gene3D" id="3.40.50.300">
    <property type="entry name" value="P-loop containing nucleotide triphosphate hydrolases"/>
    <property type="match status" value="1"/>
</dbReference>
<dbReference type="OrthoDB" id="258627at2759"/>
<dbReference type="InterPro" id="IPR003495">
    <property type="entry name" value="CobW/HypB/UreG_nucleotide-bd"/>
</dbReference>
<dbReference type="InterPro" id="IPR027417">
    <property type="entry name" value="P-loop_NTPase"/>
</dbReference>
<dbReference type="PANTHER" id="PTHR13748">
    <property type="entry name" value="COBW-RELATED"/>
    <property type="match status" value="1"/>
</dbReference>